<proteinExistence type="predicted"/>
<dbReference type="AlphaFoldDB" id="A0A8B7PN36"/>
<gene>
    <name evidence="4" type="primary">LOC108682165</name>
</gene>
<dbReference type="GeneID" id="108682165"/>
<evidence type="ECO:0000256" key="2">
    <source>
        <dbReference type="SAM" id="Phobius"/>
    </source>
</evidence>
<feature type="compositionally biased region" description="Basic and acidic residues" evidence="1">
    <location>
        <begin position="451"/>
        <end position="461"/>
    </location>
</feature>
<feature type="region of interest" description="Disordered" evidence="1">
    <location>
        <begin position="435"/>
        <end position="476"/>
    </location>
</feature>
<feature type="transmembrane region" description="Helical" evidence="2">
    <location>
        <begin position="618"/>
        <end position="646"/>
    </location>
</feature>
<dbReference type="Proteomes" id="UP000694843">
    <property type="component" value="Unplaced"/>
</dbReference>
<organism evidence="3 4">
    <name type="scientific">Hyalella azteca</name>
    <name type="common">Amphipod</name>
    <dbReference type="NCBI Taxonomy" id="294128"/>
    <lineage>
        <taxon>Eukaryota</taxon>
        <taxon>Metazoa</taxon>
        <taxon>Ecdysozoa</taxon>
        <taxon>Arthropoda</taxon>
        <taxon>Crustacea</taxon>
        <taxon>Multicrustacea</taxon>
        <taxon>Malacostraca</taxon>
        <taxon>Eumalacostraca</taxon>
        <taxon>Peracarida</taxon>
        <taxon>Amphipoda</taxon>
        <taxon>Senticaudata</taxon>
        <taxon>Talitrida</taxon>
        <taxon>Talitroidea</taxon>
        <taxon>Hyalellidae</taxon>
        <taxon>Hyalella</taxon>
    </lineage>
</organism>
<evidence type="ECO:0000256" key="1">
    <source>
        <dbReference type="SAM" id="MobiDB-lite"/>
    </source>
</evidence>
<keyword evidence="2" id="KW-0812">Transmembrane</keyword>
<protein>
    <submittedName>
        <fullName evidence="4">Uncharacterized protein LOC108682165 isoform X1</fullName>
    </submittedName>
</protein>
<feature type="region of interest" description="Disordered" evidence="1">
    <location>
        <begin position="261"/>
        <end position="296"/>
    </location>
</feature>
<evidence type="ECO:0000313" key="3">
    <source>
        <dbReference type="Proteomes" id="UP000694843"/>
    </source>
</evidence>
<name>A0A8B7PN36_HYAAZ</name>
<feature type="compositionally biased region" description="Polar residues" evidence="1">
    <location>
        <begin position="12"/>
        <end position="25"/>
    </location>
</feature>
<dbReference type="KEGG" id="hazt:108682165"/>
<reference evidence="4" key="1">
    <citation type="submission" date="2025-08" db="UniProtKB">
        <authorList>
            <consortium name="RefSeq"/>
        </authorList>
    </citation>
    <scope>IDENTIFICATION</scope>
    <source>
        <tissue evidence="4">Whole organism</tissue>
    </source>
</reference>
<accession>A0A8B7PN36</accession>
<keyword evidence="3" id="KW-1185">Reference proteome</keyword>
<feature type="region of interest" description="Disordered" evidence="1">
    <location>
        <begin position="200"/>
        <end position="245"/>
    </location>
</feature>
<evidence type="ECO:0000313" key="4">
    <source>
        <dbReference type="RefSeq" id="XP_018026772.1"/>
    </source>
</evidence>
<dbReference type="RefSeq" id="XP_018026772.1">
    <property type="nucleotide sequence ID" value="XM_018171283.1"/>
</dbReference>
<feature type="compositionally biased region" description="Basic and acidic residues" evidence="1">
    <location>
        <begin position="200"/>
        <end position="215"/>
    </location>
</feature>
<keyword evidence="2" id="KW-0472">Membrane</keyword>
<feature type="region of interest" description="Disordered" evidence="1">
    <location>
        <begin position="1"/>
        <end position="25"/>
    </location>
</feature>
<dbReference type="OrthoDB" id="6372004at2759"/>
<keyword evidence="2" id="KW-1133">Transmembrane helix</keyword>
<sequence length="670" mass="74773">MDEQVRVRSFAVSKTRQQPCTSSPQSRAVGLLVVATLLLAPASTPVAAESPQQLLQQTPGLRVERAAFSPPTVTSVEPHRRGISSIMHDSNLRVGRQSEGPYHPSYMRKAPYRQQSSTLISDEENLSRPPTMYRSPDPSMDFQTDYEDTLQDGSQPQAEEYTAGAPILYGSHKMDSNDAVESLVSDRKQTLYVADLVRVNDDNPDDARSRQRRVESSSSMPNGERFARHGRFGEAGGVSESDEDERFDTFGKKISEELWVGPRRSASPVHPSARAVRPKNRSPSPSNGESEGKLVSSRLGFRNGNTAIEVNDNSLTTNHEEALQHPGSRMLGRSSLMRPGHNRGKETVIIRDQAGGHVSNPRMLRHRPQNAQRGSVQSTLSITDVMVQTNQTYDQFLRNLSNVGISLAHFLRVLNDGASMEDVLRLLNFPEPNAGVPTTTIPPHAQRKGGRNWEENLHNEDSNANGKRRQGEEFSDSVYSAGVHPVNRHSNDVYGSEFITESGEIINMPDYTPDTSYEDYYSEDPDDGYETKLHARVHTFKTQETSNDVEANTPRNKFILDEPVDPHPNYNQWDQISDYNYNTHEGMYDAVNTEETLAVREQELRVQPAEPTLEKKPLTYAVIAASAIMGSLAVFTFFVLIAYTIVKCTRKPTLNNYQVSDKKPVEVAST</sequence>